<dbReference type="InterPro" id="IPR003660">
    <property type="entry name" value="HAMP_dom"/>
</dbReference>
<dbReference type="GO" id="GO:0004673">
    <property type="term" value="F:protein histidine kinase activity"/>
    <property type="evidence" value="ECO:0007669"/>
    <property type="project" value="UniProtKB-EC"/>
</dbReference>
<dbReference type="SUPFAM" id="SSF55785">
    <property type="entry name" value="PYP-like sensor domain (PAS domain)"/>
    <property type="match status" value="1"/>
</dbReference>
<dbReference type="InterPro" id="IPR036890">
    <property type="entry name" value="HATPase_C_sf"/>
</dbReference>
<dbReference type="OrthoDB" id="9812260at2"/>
<evidence type="ECO:0000256" key="9">
    <source>
        <dbReference type="ARBA" id="ARBA00022741"/>
    </source>
</evidence>
<feature type="domain" description="HAMP" evidence="16">
    <location>
        <begin position="340"/>
        <end position="392"/>
    </location>
</feature>
<dbReference type="InterPro" id="IPR000700">
    <property type="entry name" value="PAS-assoc_C"/>
</dbReference>
<dbReference type="GO" id="GO:0007165">
    <property type="term" value="P:signal transduction"/>
    <property type="evidence" value="ECO:0007669"/>
    <property type="project" value="InterPro"/>
</dbReference>
<evidence type="ECO:0000259" key="16">
    <source>
        <dbReference type="PROSITE" id="PS50885"/>
    </source>
</evidence>
<dbReference type="AlphaFoldDB" id="A0A2U1V0P2"/>
<comment type="subcellular location">
    <subcellularLocation>
        <location evidence="2">Membrane</location>
    </subcellularLocation>
</comment>
<evidence type="ECO:0000256" key="11">
    <source>
        <dbReference type="ARBA" id="ARBA00022840"/>
    </source>
</evidence>
<keyword evidence="9" id="KW-0547">Nucleotide-binding</keyword>
<dbReference type="Proteomes" id="UP000245048">
    <property type="component" value="Unassembled WGS sequence"/>
</dbReference>
<keyword evidence="11" id="KW-0067">ATP-binding</keyword>
<dbReference type="EMBL" id="PDOA01000014">
    <property type="protein sequence ID" value="PWC27476.1"/>
    <property type="molecule type" value="Genomic_DNA"/>
</dbReference>
<dbReference type="Pfam" id="PF07536">
    <property type="entry name" value="HWE_HK"/>
    <property type="match status" value="1"/>
</dbReference>
<feature type="compositionally biased region" description="Basic and acidic residues" evidence="13">
    <location>
        <begin position="1"/>
        <end position="15"/>
    </location>
</feature>
<keyword evidence="4" id="KW-0597">Phosphoprotein</keyword>
<keyword evidence="5" id="KW-0285">Flavoprotein</keyword>
<dbReference type="GO" id="GO:0005524">
    <property type="term" value="F:ATP binding"/>
    <property type="evidence" value="ECO:0007669"/>
    <property type="project" value="UniProtKB-KW"/>
</dbReference>
<dbReference type="SMART" id="SM00911">
    <property type="entry name" value="HWE_HK"/>
    <property type="match status" value="1"/>
</dbReference>
<evidence type="ECO:0000256" key="4">
    <source>
        <dbReference type="ARBA" id="ARBA00022553"/>
    </source>
</evidence>
<dbReference type="RefSeq" id="WP_109518294.1">
    <property type="nucleotide sequence ID" value="NZ_JBHSCH010000035.1"/>
</dbReference>
<keyword evidence="14" id="KW-0472">Membrane</keyword>
<protein>
    <recommendedName>
        <fullName evidence="3">histidine kinase</fullName>
        <ecNumber evidence="3">2.7.13.3</ecNumber>
    </recommendedName>
</protein>
<name>A0A2U1V0P2_9PROT</name>
<dbReference type="CDD" id="cd12914">
    <property type="entry name" value="PDC1_DGC_like"/>
    <property type="match status" value="1"/>
</dbReference>
<evidence type="ECO:0000313" key="17">
    <source>
        <dbReference type="EMBL" id="PWC27476.1"/>
    </source>
</evidence>
<keyword evidence="6" id="KW-0288">FMN</keyword>
<evidence type="ECO:0000256" key="8">
    <source>
        <dbReference type="ARBA" id="ARBA00022737"/>
    </source>
</evidence>
<proteinExistence type="predicted"/>
<evidence type="ECO:0000256" key="14">
    <source>
        <dbReference type="SAM" id="Phobius"/>
    </source>
</evidence>
<gene>
    <name evidence="17" type="ORF">CR165_17795</name>
</gene>
<evidence type="ECO:0000259" key="15">
    <source>
        <dbReference type="PROSITE" id="PS50113"/>
    </source>
</evidence>
<evidence type="ECO:0000256" key="7">
    <source>
        <dbReference type="ARBA" id="ARBA00022679"/>
    </source>
</evidence>
<dbReference type="Gene3D" id="6.10.340.10">
    <property type="match status" value="1"/>
</dbReference>
<evidence type="ECO:0000313" key="18">
    <source>
        <dbReference type="Proteomes" id="UP000245048"/>
    </source>
</evidence>
<dbReference type="Pfam" id="PF13426">
    <property type="entry name" value="PAS_9"/>
    <property type="match status" value="1"/>
</dbReference>
<keyword evidence="10" id="KW-0418">Kinase</keyword>
<reference evidence="18" key="1">
    <citation type="submission" date="2017-10" db="EMBL/GenBank/DDBJ databases">
        <authorList>
            <person name="Toshchakov S.V."/>
            <person name="Goeva M.A."/>
        </authorList>
    </citation>
    <scope>NUCLEOTIDE SEQUENCE [LARGE SCALE GENOMIC DNA]</scope>
    <source>
        <strain evidence="18">JR1/69-1-13</strain>
    </source>
</reference>
<dbReference type="PROSITE" id="PS50885">
    <property type="entry name" value="HAMP"/>
    <property type="match status" value="1"/>
</dbReference>
<keyword evidence="14" id="KW-1133">Transmembrane helix</keyword>
<keyword evidence="14" id="KW-0812">Transmembrane</keyword>
<dbReference type="InterPro" id="IPR000014">
    <property type="entry name" value="PAS"/>
</dbReference>
<keyword evidence="18" id="KW-1185">Reference proteome</keyword>
<dbReference type="EC" id="2.7.13.3" evidence="3"/>
<evidence type="ECO:0000256" key="13">
    <source>
        <dbReference type="SAM" id="MobiDB-lite"/>
    </source>
</evidence>
<dbReference type="PANTHER" id="PTHR41523">
    <property type="entry name" value="TWO-COMPONENT SYSTEM SENSOR PROTEIN"/>
    <property type="match status" value="1"/>
</dbReference>
<evidence type="ECO:0000256" key="10">
    <source>
        <dbReference type="ARBA" id="ARBA00022777"/>
    </source>
</evidence>
<dbReference type="Gene3D" id="3.30.565.10">
    <property type="entry name" value="Histidine kinase-like ATPase, C-terminal domain"/>
    <property type="match status" value="1"/>
</dbReference>
<keyword evidence="7" id="KW-0808">Transferase</keyword>
<dbReference type="InterPro" id="IPR035965">
    <property type="entry name" value="PAS-like_dom_sf"/>
</dbReference>
<evidence type="ECO:0000256" key="12">
    <source>
        <dbReference type="ARBA" id="ARBA00023026"/>
    </source>
</evidence>
<evidence type="ECO:0000256" key="6">
    <source>
        <dbReference type="ARBA" id="ARBA00022643"/>
    </source>
</evidence>
<feature type="transmembrane region" description="Helical" evidence="14">
    <location>
        <begin position="31"/>
        <end position="51"/>
    </location>
</feature>
<feature type="region of interest" description="Disordered" evidence="13">
    <location>
        <begin position="1"/>
        <end position="22"/>
    </location>
</feature>
<comment type="catalytic activity">
    <reaction evidence="1">
        <text>ATP + protein L-histidine = ADP + protein N-phospho-L-histidine.</text>
        <dbReference type="EC" id="2.7.13.3"/>
    </reaction>
</comment>
<accession>A0A2U1V0P2</accession>
<evidence type="ECO:0000256" key="5">
    <source>
        <dbReference type="ARBA" id="ARBA00022630"/>
    </source>
</evidence>
<dbReference type="Pfam" id="PF13188">
    <property type="entry name" value="PAS_8"/>
    <property type="match status" value="1"/>
</dbReference>
<feature type="transmembrane region" description="Helical" evidence="14">
    <location>
        <begin position="320"/>
        <end position="339"/>
    </location>
</feature>
<feature type="domain" description="PAC" evidence="15">
    <location>
        <begin position="477"/>
        <end position="529"/>
    </location>
</feature>
<dbReference type="PANTHER" id="PTHR41523:SF8">
    <property type="entry name" value="ETHYLENE RESPONSE SENSOR PROTEIN"/>
    <property type="match status" value="1"/>
</dbReference>
<sequence length="731" mass="78953">MKAGRDGRHGAEEHPASPAPAGPRSIGLRSLLAMAFGLIGLLAAGTTALVASQGVYAQLRQDAGAELAAAAERVADLLDRGLFERMRDLEIAAVSETLRNPGYGLPARRALLRRLQETYPYYAILLQIGPDGQILATDRGLLEGLDVSQRVYFQQGRHSTFLGDVHEAQLMAPYMQRSDDEPPRVLDLATPILDEAGRLKGVLAAHLSVDWVEGIERSVIQPLLQRHPGVRALVLDSQGRVVIGPRGPGRRQAPLLPEEIRQQLQKGPGSHVIERREGARLVGFAPLDGHRHVGSLGWSVLVMHEATDAFAPAEALRWRLLAIGFLAAQLAAAVGWVVAGRIARPLERLSQAALRLREQPEAVLPAPGRLSEVAALHGALGALHRSLRQREQELSDSEARMRAVLEQMPIGVALAERPSGRVIFQNACATEMLRHPIVVADSVADYVRLGGQYPDGTPLRAEDYPLAQAVLKGRPVQHASLSYRRGDGVTIWLSVNAAPVRSAGDGAALAVCTFEDVTEMRAAAERQRLLAQEVDHRARNALAVVQATLRLSRADTLPGFVQSLEGRVAALARAQSRLAAAAWKGIELGTLLEEEIGAAARGIPKVAERIDLLGPRLVLAAEIAQPISLMIHELTANAMQHGALSQPGGRITVEWRADAAQGMLRLRWQEQGGPAAGPEEPRSGFGLRMIEATLGNQLSGRYQFEWREEGLLLSAWLPLARIVSQERAASA</sequence>
<evidence type="ECO:0000256" key="3">
    <source>
        <dbReference type="ARBA" id="ARBA00012438"/>
    </source>
</evidence>
<dbReference type="GO" id="GO:0016020">
    <property type="term" value="C:membrane"/>
    <property type="evidence" value="ECO:0007669"/>
    <property type="project" value="UniProtKB-SubCell"/>
</dbReference>
<keyword evidence="12" id="KW-0843">Virulence</keyword>
<dbReference type="InterPro" id="IPR011102">
    <property type="entry name" value="Sig_transdc_His_kinase_HWE"/>
</dbReference>
<evidence type="ECO:0000256" key="1">
    <source>
        <dbReference type="ARBA" id="ARBA00000085"/>
    </source>
</evidence>
<dbReference type="SUPFAM" id="SSF55874">
    <property type="entry name" value="ATPase domain of HSP90 chaperone/DNA topoisomerase II/histidine kinase"/>
    <property type="match status" value="1"/>
</dbReference>
<evidence type="ECO:0000256" key="2">
    <source>
        <dbReference type="ARBA" id="ARBA00004370"/>
    </source>
</evidence>
<dbReference type="PROSITE" id="PS50113">
    <property type="entry name" value="PAC"/>
    <property type="match status" value="1"/>
</dbReference>
<comment type="caution">
    <text evidence="17">The sequence shown here is derived from an EMBL/GenBank/DDBJ whole genome shotgun (WGS) entry which is preliminary data.</text>
</comment>
<organism evidence="17 18">
    <name type="scientific">Teichococcus aestuarii</name>
    <dbReference type="NCBI Taxonomy" id="568898"/>
    <lineage>
        <taxon>Bacteria</taxon>
        <taxon>Pseudomonadati</taxon>
        <taxon>Pseudomonadota</taxon>
        <taxon>Alphaproteobacteria</taxon>
        <taxon>Acetobacterales</taxon>
        <taxon>Roseomonadaceae</taxon>
        <taxon>Roseomonas</taxon>
    </lineage>
</organism>
<dbReference type="Gene3D" id="3.30.450.20">
    <property type="entry name" value="PAS domain"/>
    <property type="match status" value="2"/>
</dbReference>
<keyword evidence="8" id="KW-0677">Repeat</keyword>